<evidence type="ECO:0000256" key="4">
    <source>
        <dbReference type="ARBA" id="ARBA00022527"/>
    </source>
</evidence>
<keyword evidence="24" id="KW-1185">Reference proteome</keyword>
<dbReference type="InterPro" id="IPR038357">
    <property type="entry name" value="KEN_sf"/>
</dbReference>
<dbReference type="FunFam" id="1.20.1440.180:FF:000001">
    <property type="entry name" value="Serine/threonine-protein kinase/endoribonuclease IRE1"/>
    <property type="match status" value="1"/>
</dbReference>
<dbReference type="CDD" id="cd10422">
    <property type="entry name" value="RNase_Ire1"/>
    <property type="match status" value="1"/>
</dbReference>
<evidence type="ECO:0000256" key="2">
    <source>
        <dbReference type="ARBA" id="ARBA00004115"/>
    </source>
</evidence>
<dbReference type="SMART" id="SM00220">
    <property type="entry name" value="S_TKc"/>
    <property type="match status" value="1"/>
</dbReference>
<dbReference type="Gene3D" id="3.30.200.20">
    <property type="entry name" value="Phosphorylase Kinase, domain 1"/>
    <property type="match status" value="1"/>
</dbReference>
<dbReference type="GO" id="GO:0010468">
    <property type="term" value="P:regulation of gene expression"/>
    <property type="evidence" value="ECO:0007669"/>
    <property type="project" value="UniProtKB-ARBA"/>
</dbReference>
<dbReference type="Proteomes" id="UP000625711">
    <property type="component" value="Unassembled WGS sequence"/>
</dbReference>
<comment type="caution">
    <text evidence="23">The sequence shown here is derived from an EMBL/GenBank/DDBJ whole genome shotgun (WGS) entry which is preliminary data.</text>
</comment>
<feature type="region of interest" description="Disordered" evidence="19">
    <location>
        <begin position="483"/>
        <end position="505"/>
    </location>
</feature>
<dbReference type="GO" id="GO:0080090">
    <property type="term" value="P:regulation of primary metabolic process"/>
    <property type="evidence" value="ECO:0007669"/>
    <property type="project" value="UniProtKB-ARBA"/>
</dbReference>
<accession>A0A834M077</accession>
<keyword evidence="13" id="KW-0067">ATP-binding</keyword>
<comment type="subcellular location">
    <subcellularLocation>
        <location evidence="2">Endoplasmic reticulum membrane</location>
        <topology evidence="2">Single-pass type I membrane protein</topology>
    </subcellularLocation>
</comment>
<evidence type="ECO:0000256" key="15">
    <source>
        <dbReference type="ARBA" id="ARBA00023136"/>
    </source>
</evidence>
<dbReference type="AlphaFoldDB" id="A0A834M077"/>
<dbReference type="GO" id="GO:0005524">
    <property type="term" value="F:ATP binding"/>
    <property type="evidence" value="ECO:0007669"/>
    <property type="project" value="UniProtKB-KW"/>
</dbReference>
<keyword evidence="9" id="KW-0547">Nucleotide-binding</keyword>
<dbReference type="PROSITE" id="PS51392">
    <property type="entry name" value="KEN"/>
    <property type="match status" value="1"/>
</dbReference>
<gene>
    <name evidence="23" type="ORF">GWI33_020928</name>
</gene>
<evidence type="ECO:0000256" key="19">
    <source>
        <dbReference type="SAM" id="MobiDB-lite"/>
    </source>
</evidence>
<dbReference type="PROSITE" id="PS50011">
    <property type="entry name" value="PROTEIN_KINASE_DOM"/>
    <property type="match status" value="1"/>
</dbReference>
<evidence type="ECO:0000256" key="20">
    <source>
        <dbReference type="SAM" id="SignalP"/>
    </source>
</evidence>
<dbReference type="InterPro" id="IPR045133">
    <property type="entry name" value="IRE1/2-like"/>
</dbReference>
<evidence type="ECO:0000256" key="14">
    <source>
        <dbReference type="ARBA" id="ARBA00022989"/>
    </source>
</evidence>
<dbReference type="Pfam" id="PF06479">
    <property type="entry name" value="Ribonuc_2-5A"/>
    <property type="match status" value="1"/>
</dbReference>
<dbReference type="Gene3D" id="1.20.1440.180">
    <property type="entry name" value="KEN domain"/>
    <property type="match status" value="1"/>
</dbReference>
<keyword evidence="11" id="KW-0378">Hydrolase</keyword>
<evidence type="ECO:0000256" key="8">
    <source>
        <dbReference type="ARBA" id="ARBA00022729"/>
    </source>
</evidence>
<dbReference type="GO" id="GO:0006397">
    <property type="term" value="P:mRNA processing"/>
    <property type="evidence" value="ECO:0007669"/>
    <property type="project" value="InterPro"/>
</dbReference>
<evidence type="ECO:0000259" key="22">
    <source>
        <dbReference type="PROSITE" id="PS51392"/>
    </source>
</evidence>
<dbReference type="SMART" id="SM00564">
    <property type="entry name" value="PQQ"/>
    <property type="match status" value="5"/>
</dbReference>
<evidence type="ECO:0000313" key="24">
    <source>
        <dbReference type="Proteomes" id="UP000625711"/>
    </source>
</evidence>
<feature type="signal peptide" evidence="20">
    <location>
        <begin position="1"/>
        <end position="22"/>
    </location>
</feature>
<dbReference type="PANTHER" id="PTHR13954:SF6">
    <property type="entry name" value="NON-SPECIFIC SERINE_THREONINE PROTEIN KINASE"/>
    <property type="match status" value="1"/>
</dbReference>
<protein>
    <recommendedName>
        <fullName evidence="3">non-specific serine/threonine protein kinase</fullName>
        <ecNumber evidence="3">2.7.11.1</ecNumber>
    </recommendedName>
</protein>
<keyword evidence="4" id="KW-0723">Serine/threonine-protein kinase</keyword>
<evidence type="ECO:0000259" key="21">
    <source>
        <dbReference type="PROSITE" id="PS50011"/>
    </source>
</evidence>
<keyword evidence="7" id="KW-0812">Transmembrane</keyword>
<dbReference type="SMART" id="SM00580">
    <property type="entry name" value="PUG"/>
    <property type="match status" value="1"/>
</dbReference>
<dbReference type="Gene3D" id="2.130.10.10">
    <property type="entry name" value="YVTN repeat-like/Quinoprotein amine dehydrogenase"/>
    <property type="match status" value="1"/>
</dbReference>
<dbReference type="GO" id="GO:0070059">
    <property type="term" value="P:intrinsic apoptotic signaling pathway in response to endoplasmic reticulum stress"/>
    <property type="evidence" value="ECO:0007669"/>
    <property type="project" value="TreeGrafter"/>
</dbReference>
<evidence type="ECO:0000256" key="7">
    <source>
        <dbReference type="ARBA" id="ARBA00022692"/>
    </source>
</evidence>
<keyword evidence="15" id="KW-0472">Membrane</keyword>
<name>A0A834M077_RHYFE</name>
<dbReference type="SUPFAM" id="SSF50998">
    <property type="entry name" value="Quinoprotein alcohol dehydrogenase-like"/>
    <property type="match status" value="1"/>
</dbReference>
<dbReference type="GO" id="GO:0036498">
    <property type="term" value="P:IRE1-mediated unfolded protein response"/>
    <property type="evidence" value="ECO:0007669"/>
    <property type="project" value="TreeGrafter"/>
</dbReference>
<dbReference type="Pfam" id="PF00069">
    <property type="entry name" value="Pkinase"/>
    <property type="match status" value="1"/>
</dbReference>
<evidence type="ECO:0000313" key="23">
    <source>
        <dbReference type="EMBL" id="KAF7265858.1"/>
    </source>
</evidence>
<keyword evidence="5" id="KW-0597">Phosphoprotein</keyword>
<feature type="compositionally biased region" description="Low complexity" evidence="19">
    <location>
        <begin position="483"/>
        <end position="503"/>
    </location>
</feature>
<keyword evidence="12" id="KW-0256">Endoplasmic reticulum</keyword>
<dbReference type="SUPFAM" id="SSF56112">
    <property type="entry name" value="Protein kinase-like (PK-like)"/>
    <property type="match status" value="1"/>
</dbReference>
<dbReference type="CDD" id="cd13982">
    <property type="entry name" value="STKc_IRE1"/>
    <property type="match status" value="1"/>
</dbReference>
<sequence>MFQFCLLLICVCLCISINNAIADKIGNLNTELAKEFDERILVFATLDGTFAALDKYTGNILWKIKDKPIVQVPLDTSEALIPIFLPDPRDGSLYLMGGNKEPMKKLPFSIPQLVHSSPCRSTDGILYTGKKKDIWYKLDPKTGNKEQIIGWGDNSPTCPVDVNNFVYIGRTKYTIMMVDTNTHNKKWNVTFHDYTAATMAPDELNSYEFVHFASTSSGKILTLDRRKGNLLWDGDLGSPVVAIYLLSVEGLVKVPFTSLSNHTIYYLATEINVHNGLIDNPNHMKLYPTLYVGEHHHGLYAIPSLVDQNVVTITSSDTGPLLLGGPNAPDPPRLYSEYPFPGHNYKLPVEAEGDNFQSLSSFGNNIIIYTGHYNVPNFSDADFVGPNRPIKAVKLITDASNGLTDQRKNIGTQTENKELTGQKLEKNQQNDTVILEYYAHLKQWINQQENKGLKISLIIMAGIVFGMFWYLLMQVREVQNMSQNGSQGSQSSFTRSSQVTSQSEELPGGLVRVGKITFHPEQLLGKGCEGTFVYRGEFDNRRVAVKRLLPECFTFADREVALLRESDAHPNVIRYYCMEQDRMFRYIALELCQATLSEYVQGHCDTTIIQPLEILQQATSGLAHLHSLDIVHRDIKPHNVLISVPNNRGEVKAMISDFGLCKKLQLGRDSFSRRSGVTGTDGWIAPEMLNGNGRMTAAVDMFSLGCLYYYVLSKGSHPYGDVLRRQANILMGDYELGHIHGQDWEKELIKPLLEVLLSSKPEERPSCKAILIHPIFWSSQKILSFFQDVSDRVEKAEMDDVVLQTLERNCAPVVKLDWRAHIHEEVARDLRKYRTYRGESIRDLLRALRNKKHHFRELSREAQLSLGDIPEAFTSYWTSRFPLLLVHVYLSMQCVSHENTFQNYYPTDYKYPLENFKAQAETYLQSNPVHLPLEMNLTHFEKKKSEFSGEIADKSDRFRSFNMRNSPKKRWNPLAESGGLYRNLTPRTVDLTDVFVRFSDNTDSVYKPPIKKGANLVKRQKKKKKVEEPLVWAIKDE</sequence>
<dbReference type="InterPro" id="IPR015943">
    <property type="entry name" value="WD40/YVTN_repeat-like_dom_sf"/>
</dbReference>
<dbReference type="InterPro" id="IPR000719">
    <property type="entry name" value="Prot_kinase_dom"/>
</dbReference>
<feature type="chain" id="PRO_5033033145" description="non-specific serine/threonine protein kinase" evidence="20">
    <location>
        <begin position="23"/>
        <end position="1037"/>
    </location>
</feature>
<comment type="catalytic activity">
    <reaction evidence="17">
        <text>L-threonyl-[protein] + ATP = O-phospho-L-threonyl-[protein] + ADP + H(+)</text>
        <dbReference type="Rhea" id="RHEA:46608"/>
        <dbReference type="Rhea" id="RHEA-COMP:11060"/>
        <dbReference type="Rhea" id="RHEA-COMP:11605"/>
        <dbReference type="ChEBI" id="CHEBI:15378"/>
        <dbReference type="ChEBI" id="CHEBI:30013"/>
        <dbReference type="ChEBI" id="CHEBI:30616"/>
        <dbReference type="ChEBI" id="CHEBI:61977"/>
        <dbReference type="ChEBI" id="CHEBI:456216"/>
        <dbReference type="EC" id="2.7.11.1"/>
    </reaction>
</comment>
<dbReference type="Gene3D" id="1.10.510.10">
    <property type="entry name" value="Transferase(Phosphotransferase) domain 1"/>
    <property type="match status" value="1"/>
</dbReference>
<evidence type="ECO:0000256" key="11">
    <source>
        <dbReference type="ARBA" id="ARBA00022801"/>
    </source>
</evidence>
<dbReference type="PANTHER" id="PTHR13954">
    <property type="entry name" value="IRE1-RELATED"/>
    <property type="match status" value="1"/>
</dbReference>
<dbReference type="GO" id="GO:1990604">
    <property type="term" value="C:IRE1-TRAF2-ASK1 complex"/>
    <property type="evidence" value="ECO:0007669"/>
    <property type="project" value="TreeGrafter"/>
</dbReference>
<dbReference type="FunFam" id="3.30.200.20:FF:000077">
    <property type="entry name" value="Putative Serine/threonine-protein kinase/endoribonuclease IRE1"/>
    <property type="match status" value="1"/>
</dbReference>
<proteinExistence type="predicted"/>
<dbReference type="PROSITE" id="PS00108">
    <property type="entry name" value="PROTEIN_KINASE_ST"/>
    <property type="match status" value="1"/>
</dbReference>
<evidence type="ECO:0000256" key="3">
    <source>
        <dbReference type="ARBA" id="ARBA00012513"/>
    </source>
</evidence>
<evidence type="ECO:0000256" key="16">
    <source>
        <dbReference type="ARBA" id="ARBA00023268"/>
    </source>
</evidence>
<evidence type="ECO:0000256" key="6">
    <source>
        <dbReference type="ARBA" id="ARBA00022679"/>
    </source>
</evidence>
<keyword evidence="16" id="KW-0511">Multifunctional enzyme</keyword>
<evidence type="ECO:0000256" key="5">
    <source>
        <dbReference type="ARBA" id="ARBA00022553"/>
    </source>
</evidence>
<comment type="catalytic activity">
    <reaction evidence="18">
        <text>L-seryl-[protein] + ATP = O-phospho-L-seryl-[protein] + ADP + H(+)</text>
        <dbReference type="Rhea" id="RHEA:17989"/>
        <dbReference type="Rhea" id="RHEA-COMP:9863"/>
        <dbReference type="Rhea" id="RHEA-COMP:11604"/>
        <dbReference type="ChEBI" id="CHEBI:15378"/>
        <dbReference type="ChEBI" id="CHEBI:29999"/>
        <dbReference type="ChEBI" id="CHEBI:30616"/>
        <dbReference type="ChEBI" id="CHEBI:83421"/>
        <dbReference type="ChEBI" id="CHEBI:456216"/>
        <dbReference type="EC" id="2.7.11.1"/>
    </reaction>
</comment>
<dbReference type="GO" id="GO:0004674">
    <property type="term" value="F:protein serine/threonine kinase activity"/>
    <property type="evidence" value="ECO:0007669"/>
    <property type="project" value="UniProtKB-KW"/>
</dbReference>
<dbReference type="InterPro" id="IPR011047">
    <property type="entry name" value="Quinoprotein_ADH-like_sf"/>
</dbReference>
<evidence type="ECO:0000256" key="9">
    <source>
        <dbReference type="ARBA" id="ARBA00022741"/>
    </source>
</evidence>
<feature type="domain" description="Protein kinase" evidence="21">
    <location>
        <begin position="518"/>
        <end position="776"/>
    </location>
</feature>
<keyword evidence="10" id="KW-0418">Kinase</keyword>
<evidence type="ECO:0000256" key="12">
    <source>
        <dbReference type="ARBA" id="ARBA00022824"/>
    </source>
</evidence>
<keyword evidence="14" id="KW-1133">Transmembrane helix</keyword>
<dbReference type="OrthoDB" id="63989at2759"/>
<evidence type="ECO:0000256" key="1">
    <source>
        <dbReference type="ARBA" id="ARBA00001946"/>
    </source>
</evidence>
<dbReference type="InterPro" id="IPR011009">
    <property type="entry name" value="Kinase-like_dom_sf"/>
</dbReference>
<comment type="cofactor">
    <cofactor evidence="1">
        <name>Mg(2+)</name>
        <dbReference type="ChEBI" id="CHEBI:18420"/>
    </cofactor>
</comment>
<evidence type="ECO:0000256" key="18">
    <source>
        <dbReference type="ARBA" id="ARBA00048679"/>
    </source>
</evidence>
<reference evidence="23" key="1">
    <citation type="submission" date="2020-08" db="EMBL/GenBank/DDBJ databases">
        <title>Genome sequencing and assembly of the red palm weevil Rhynchophorus ferrugineus.</title>
        <authorList>
            <person name="Dias G.B."/>
            <person name="Bergman C.M."/>
            <person name="Manee M."/>
        </authorList>
    </citation>
    <scope>NUCLEOTIDE SEQUENCE</scope>
    <source>
        <strain evidence="23">AA-2017</strain>
        <tissue evidence="23">Whole larva</tissue>
    </source>
</reference>
<keyword evidence="6" id="KW-0808">Transferase</keyword>
<evidence type="ECO:0000256" key="17">
    <source>
        <dbReference type="ARBA" id="ARBA00047899"/>
    </source>
</evidence>
<dbReference type="InterPro" id="IPR018391">
    <property type="entry name" value="PQQ_b-propeller_rpt"/>
</dbReference>
<dbReference type="InterPro" id="IPR010513">
    <property type="entry name" value="KEN_dom"/>
</dbReference>
<organism evidence="23 24">
    <name type="scientific">Rhynchophorus ferrugineus</name>
    <name type="common">Red palm weevil</name>
    <name type="synonym">Curculio ferrugineus</name>
    <dbReference type="NCBI Taxonomy" id="354439"/>
    <lineage>
        <taxon>Eukaryota</taxon>
        <taxon>Metazoa</taxon>
        <taxon>Ecdysozoa</taxon>
        <taxon>Arthropoda</taxon>
        <taxon>Hexapoda</taxon>
        <taxon>Insecta</taxon>
        <taxon>Pterygota</taxon>
        <taxon>Neoptera</taxon>
        <taxon>Endopterygota</taxon>
        <taxon>Coleoptera</taxon>
        <taxon>Polyphaga</taxon>
        <taxon>Cucujiformia</taxon>
        <taxon>Curculionidae</taxon>
        <taxon>Dryophthorinae</taxon>
        <taxon>Rhynchophorus</taxon>
    </lineage>
</organism>
<dbReference type="EC" id="2.7.11.1" evidence="3"/>
<feature type="domain" description="KEN" evidence="22">
    <location>
        <begin position="779"/>
        <end position="907"/>
    </location>
</feature>
<evidence type="ECO:0000256" key="10">
    <source>
        <dbReference type="ARBA" id="ARBA00022777"/>
    </source>
</evidence>
<dbReference type="GO" id="GO:0051082">
    <property type="term" value="F:unfolded protein binding"/>
    <property type="evidence" value="ECO:0007669"/>
    <property type="project" value="TreeGrafter"/>
</dbReference>
<dbReference type="InterPro" id="IPR008271">
    <property type="entry name" value="Ser/Thr_kinase_AS"/>
</dbReference>
<keyword evidence="8 20" id="KW-0732">Signal</keyword>
<dbReference type="GO" id="GO:0004521">
    <property type="term" value="F:RNA endonuclease activity"/>
    <property type="evidence" value="ECO:0007669"/>
    <property type="project" value="InterPro"/>
</dbReference>
<dbReference type="CDD" id="cd09769">
    <property type="entry name" value="Luminal_IRE1"/>
    <property type="match status" value="1"/>
</dbReference>
<evidence type="ECO:0000256" key="13">
    <source>
        <dbReference type="ARBA" id="ARBA00022840"/>
    </source>
</evidence>
<dbReference type="EMBL" id="JAACXV010014584">
    <property type="protein sequence ID" value="KAF7265858.1"/>
    <property type="molecule type" value="Genomic_DNA"/>
</dbReference>
<dbReference type="GO" id="GO:0016787">
    <property type="term" value="F:hydrolase activity"/>
    <property type="evidence" value="ECO:0007669"/>
    <property type="project" value="UniProtKB-KW"/>
</dbReference>